<feature type="domain" description="Protein kinase" evidence="4">
    <location>
        <begin position="45"/>
        <end position="184"/>
    </location>
</feature>
<dbReference type="Gene3D" id="1.10.510.10">
    <property type="entry name" value="Transferase(Phosphotransferase) domain 1"/>
    <property type="match status" value="1"/>
</dbReference>
<evidence type="ECO:0000259" key="4">
    <source>
        <dbReference type="PROSITE" id="PS50011"/>
    </source>
</evidence>
<evidence type="ECO:0000313" key="5">
    <source>
        <dbReference type="EMBL" id="NDV36873.1"/>
    </source>
</evidence>
<keyword evidence="2" id="KW-0547">Nucleotide-binding</keyword>
<evidence type="ECO:0000256" key="2">
    <source>
        <dbReference type="ARBA" id="ARBA00022741"/>
    </source>
</evidence>
<protein>
    <recommendedName>
        <fullName evidence="4">Protein kinase domain-containing protein</fullName>
    </recommendedName>
</protein>
<keyword evidence="3" id="KW-0067">ATP-binding</keyword>
<dbReference type="InterPro" id="IPR011009">
    <property type="entry name" value="Kinase-like_dom_sf"/>
</dbReference>
<name>A0A6B2LIM0_9EUKA</name>
<evidence type="ECO:0000256" key="1">
    <source>
        <dbReference type="ARBA" id="ARBA00008874"/>
    </source>
</evidence>
<organism evidence="5">
    <name type="scientific">Arcella intermedia</name>
    <dbReference type="NCBI Taxonomy" id="1963864"/>
    <lineage>
        <taxon>Eukaryota</taxon>
        <taxon>Amoebozoa</taxon>
        <taxon>Tubulinea</taxon>
        <taxon>Elardia</taxon>
        <taxon>Arcellinida</taxon>
        <taxon>Sphaerothecina</taxon>
        <taxon>Arcellidae</taxon>
        <taxon>Arcella</taxon>
    </lineage>
</organism>
<dbReference type="Pfam" id="PF00069">
    <property type="entry name" value="Pkinase"/>
    <property type="match status" value="1"/>
</dbReference>
<dbReference type="InterPro" id="IPR051931">
    <property type="entry name" value="PAK3-like"/>
</dbReference>
<evidence type="ECO:0000256" key="3">
    <source>
        <dbReference type="ARBA" id="ARBA00022840"/>
    </source>
</evidence>
<dbReference type="EMBL" id="GIBP01007904">
    <property type="protein sequence ID" value="NDV36873.1"/>
    <property type="molecule type" value="Transcribed_RNA"/>
</dbReference>
<dbReference type="PROSITE" id="PS00108">
    <property type="entry name" value="PROTEIN_KINASE_ST"/>
    <property type="match status" value="1"/>
</dbReference>
<dbReference type="AlphaFoldDB" id="A0A6B2LIM0"/>
<dbReference type="PANTHER" id="PTHR45832:SF22">
    <property type="entry name" value="SERINE_THREONINE-PROTEIN KINASE SAMKA-RELATED"/>
    <property type="match status" value="1"/>
</dbReference>
<dbReference type="GO" id="GO:0004672">
    <property type="term" value="F:protein kinase activity"/>
    <property type="evidence" value="ECO:0007669"/>
    <property type="project" value="InterPro"/>
</dbReference>
<accession>A0A6B2LIM0</accession>
<sequence>MKVNKSLLEEQNRVQKEKSMVAEIRNSKIELENLLTKRVNPEDLYTGLCKIGEGGAGQIFKATNIKTKELFAIKKMNLFPETANTMAQEIFIMKNCKHENIVQYYESFKVDFVELWIVMEYMEYGCLTDILNQYEFGIQLEEYHMSYIILEILSALRYIHSLDIIHRDIKSDNILVGHYHIKIS</sequence>
<dbReference type="GO" id="GO:0005524">
    <property type="term" value="F:ATP binding"/>
    <property type="evidence" value="ECO:0007669"/>
    <property type="project" value="UniProtKB-KW"/>
</dbReference>
<comment type="similarity">
    <text evidence="1">Belongs to the protein kinase superfamily. STE Ser/Thr protein kinase family. STE20 subfamily.</text>
</comment>
<dbReference type="PROSITE" id="PS50011">
    <property type="entry name" value="PROTEIN_KINASE_DOM"/>
    <property type="match status" value="1"/>
</dbReference>
<reference evidence="5" key="1">
    <citation type="journal article" date="2020" name="J. Eukaryot. Microbiol.">
        <title>De novo Sequencing, Assembly and Annotation of the Transcriptome for the Free-Living Testate Amoeba Arcella intermedia.</title>
        <authorList>
            <person name="Ribeiro G.M."/>
            <person name="Porfirio-Sousa A.L."/>
            <person name="Maurer-Alcala X.X."/>
            <person name="Katz L.A."/>
            <person name="Lahr D.J.G."/>
        </authorList>
    </citation>
    <scope>NUCLEOTIDE SEQUENCE</scope>
</reference>
<dbReference type="SMART" id="SM00220">
    <property type="entry name" value="S_TKc"/>
    <property type="match status" value="1"/>
</dbReference>
<dbReference type="SUPFAM" id="SSF56112">
    <property type="entry name" value="Protein kinase-like (PK-like)"/>
    <property type="match status" value="1"/>
</dbReference>
<dbReference type="InterPro" id="IPR000719">
    <property type="entry name" value="Prot_kinase_dom"/>
</dbReference>
<proteinExistence type="inferred from homology"/>
<dbReference type="InterPro" id="IPR008271">
    <property type="entry name" value="Ser/Thr_kinase_AS"/>
</dbReference>
<dbReference type="Gene3D" id="3.30.200.20">
    <property type="entry name" value="Phosphorylase Kinase, domain 1"/>
    <property type="match status" value="1"/>
</dbReference>
<dbReference type="PANTHER" id="PTHR45832">
    <property type="entry name" value="SERINE/THREONINE-PROTEIN KINASE SAMKA-RELATED-RELATED"/>
    <property type="match status" value="1"/>
</dbReference>